<comment type="caution">
    <text evidence="5">The sequence shown here is derived from an EMBL/GenBank/DDBJ whole genome shotgun (WGS) entry which is preliminary data.</text>
</comment>
<dbReference type="HAMAP" id="MF_00213">
    <property type="entry name" value="HypA_HybF"/>
    <property type="match status" value="1"/>
</dbReference>
<gene>
    <name evidence="4" type="primary">hypA</name>
    <name evidence="5" type="ORF">EV386_3166</name>
</gene>
<keyword evidence="1 4" id="KW-0533">Nickel</keyword>
<dbReference type="PIRSF" id="PIRSF004761">
    <property type="entry name" value="Hydrgn_mat_HypA"/>
    <property type="match status" value="1"/>
</dbReference>
<accession>A0A4Q7M6U9</accession>
<dbReference type="GO" id="GO:0008270">
    <property type="term" value="F:zinc ion binding"/>
    <property type="evidence" value="ECO:0007669"/>
    <property type="project" value="UniProtKB-UniRule"/>
</dbReference>
<protein>
    <recommendedName>
        <fullName evidence="4">Hydrogenase maturation factor HypA</fullName>
    </recommendedName>
</protein>
<feature type="binding site" evidence="4">
    <location>
        <position position="73"/>
    </location>
    <ligand>
        <name>Zn(2+)</name>
        <dbReference type="ChEBI" id="CHEBI:29105"/>
    </ligand>
</feature>
<feature type="binding site" evidence="4">
    <location>
        <position position="86"/>
    </location>
    <ligand>
        <name>Zn(2+)</name>
        <dbReference type="ChEBI" id="CHEBI:29105"/>
    </ligand>
</feature>
<dbReference type="Gene3D" id="3.30.2320.80">
    <property type="match status" value="1"/>
</dbReference>
<dbReference type="PANTHER" id="PTHR34535">
    <property type="entry name" value="HYDROGENASE MATURATION FACTOR HYPA"/>
    <property type="match status" value="1"/>
</dbReference>
<feature type="binding site" evidence="4">
    <location>
        <position position="89"/>
    </location>
    <ligand>
        <name>Zn(2+)</name>
        <dbReference type="ChEBI" id="CHEBI:29105"/>
    </ligand>
</feature>
<dbReference type="InterPro" id="IPR000688">
    <property type="entry name" value="HypA/HybF"/>
</dbReference>
<feature type="binding site" evidence="4">
    <location>
        <position position="70"/>
    </location>
    <ligand>
        <name>Zn(2+)</name>
        <dbReference type="ChEBI" id="CHEBI:29105"/>
    </ligand>
</feature>
<comment type="similarity">
    <text evidence="4">Belongs to the HypA/HybF family.</text>
</comment>
<evidence type="ECO:0000313" key="5">
    <source>
        <dbReference type="EMBL" id="RZS62813.1"/>
    </source>
</evidence>
<feature type="binding site" evidence="4">
    <location>
        <position position="2"/>
    </location>
    <ligand>
        <name>Ni(2+)</name>
        <dbReference type="ChEBI" id="CHEBI:49786"/>
    </ligand>
</feature>
<keyword evidence="3 4" id="KW-0862">Zinc</keyword>
<dbReference type="GO" id="GO:0016151">
    <property type="term" value="F:nickel cation binding"/>
    <property type="evidence" value="ECO:0007669"/>
    <property type="project" value="UniProtKB-UniRule"/>
</dbReference>
<dbReference type="PANTHER" id="PTHR34535:SF3">
    <property type="entry name" value="HYDROGENASE MATURATION FACTOR HYPA"/>
    <property type="match status" value="1"/>
</dbReference>
<name>A0A4Q7M6U9_9MICO</name>
<evidence type="ECO:0000256" key="3">
    <source>
        <dbReference type="ARBA" id="ARBA00022833"/>
    </source>
</evidence>
<dbReference type="EMBL" id="SGWX01000001">
    <property type="protein sequence ID" value="RZS62813.1"/>
    <property type="molecule type" value="Genomic_DNA"/>
</dbReference>
<dbReference type="GO" id="GO:0051604">
    <property type="term" value="P:protein maturation"/>
    <property type="evidence" value="ECO:0007669"/>
    <property type="project" value="InterPro"/>
</dbReference>
<dbReference type="RefSeq" id="WP_130416259.1">
    <property type="nucleotide sequence ID" value="NZ_SGWX01000001.1"/>
</dbReference>
<proteinExistence type="inferred from homology"/>
<comment type="function">
    <text evidence="4">Involved in the maturation of [NiFe] hydrogenases. Required for nickel insertion into the metal center of the hydrogenase.</text>
</comment>
<dbReference type="Pfam" id="PF01155">
    <property type="entry name" value="HypA"/>
    <property type="match status" value="1"/>
</dbReference>
<dbReference type="Proteomes" id="UP000293852">
    <property type="component" value="Unassembled WGS sequence"/>
</dbReference>
<organism evidence="5 6">
    <name type="scientific">Xylanimonas ulmi</name>
    <dbReference type="NCBI Taxonomy" id="228973"/>
    <lineage>
        <taxon>Bacteria</taxon>
        <taxon>Bacillati</taxon>
        <taxon>Actinomycetota</taxon>
        <taxon>Actinomycetes</taxon>
        <taxon>Micrococcales</taxon>
        <taxon>Promicromonosporaceae</taxon>
        <taxon>Xylanimonas</taxon>
    </lineage>
</organism>
<reference evidence="5 6" key="1">
    <citation type="submission" date="2019-02" db="EMBL/GenBank/DDBJ databases">
        <title>Sequencing the genomes of 1000 actinobacteria strains.</title>
        <authorList>
            <person name="Klenk H.-P."/>
        </authorList>
    </citation>
    <scope>NUCLEOTIDE SEQUENCE [LARGE SCALE GENOMIC DNA]</scope>
    <source>
        <strain evidence="5 6">DSM 16932</strain>
    </source>
</reference>
<sequence>MHELSLCGSIARIAERRRAGRRVERVGVRLGALRQAVPEAMDRCWAVVTAGTALAGSRLVFELVPLVVRCDACGARTRLDEVWLRCGSCAGSRVEVVEGDEFLLTHLDLADDVESRHRAAPPGASS</sequence>
<evidence type="ECO:0000256" key="2">
    <source>
        <dbReference type="ARBA" id="ARBA00022723"/>
    </source>
</evidence>
<keyword evidence="6" id="KW-1185">Reference proteome</keyword>
<keyword evidence="2 4" id="KW-0479">Metal-binding</keyword>
<evidence type="ECO:0000256" key="1">
    <source>
        <dbReference type="ARBA" id="ARBA00022596"/>
    </source>
</evidence>
<evidence type="ECO:0000256" key="4">
    <source>
        <dbReference type="HAMAP-Rule" id="MF_00213"/>
    </source>
</evidence>
<dbReference type="AlphaFoldDB" id="A0A4Q7M6U9"/>
<evidence type="ECO:0000313" key="6">
    <source>
        <dbReference type="Proteomes" id="UP000293852"/>
    </source>
</evidence>
<dbReference type="OrthoDB" id="288014at2"/>